<evidence type="ECO:0000259" key="1">
    <source>
        <dbReference type="Pfam" id="PF17782"/>
    </source>
</evidence>
<feature type="domain" description="DprA winged helix" evidence="1">
    <location>
        <begin position="2"/>
        <end position="31"/>
    </location>
</feature>
<gene>
    <name evidence="2" type="ORF">METZ01_LOCUS332381</name>
</gene>
<name>A0A382Q389_9ZZZZ</name>
<dbReference type="InterPro" id="IPR041614">
    <property type="entry name" value="DprA_WH"/>
</dbReference>
<dbReference type="InterPro" id="IPR036388">
    <property type="entry name" value="WH-like_DNA-bd_sf"/>
</dbReference>
<sequence length="42" mass="4630">MIENSILSPAQVSATLLQLELRGLVRQLSGKMYISNCGDEHN</sequence>
<organism evidence="2">
    <name type="scientific">marine metagenome</name>
    <dbReference type="NCBI Taxonomy" id="408172"/>
    <lineage>
        <taxon>unclassified sequences</taxon>
        <taxon>metagenomes</taxon>
        <taxon>ecological metagenomes</taxon>
    </lineage>
</organism>
<accession>A0A382Q389</accession>
<dbReference type="EMBL" id="UINC01111365">
    <property type="protein sequence ID" value="SVC79527.1"/>
    <property type="molecule type" value="Genomic_DNA"/>
</dbReference>
<dbReference type="AlphaFoldDB" id="A0A382Q389"/>
<dbReference type="Pfam" id="PF17782">
    <property type="entry name" value="WHD_DprA"/>
    <property type="match status" value="1"/>
</dbReference>
<dbReference type="Gene3D" id="1.10.10.10">
    <property type="entry name" value="Winged helix-like DNA-binding domain superfamily/Winged helix DNA-binding domain"/>
    <property type="match status" value="1"/>
</dbReference>
<reference evidence="2" key="1">
    <citation type="submission" date="2018-05" db="EMBL/GenBank/DDBJ databases">
        <authorList>
            <person name="Lanie J.A."/>
            <person name="Ng W.-L."/>
            <person name="Kazmierczak K.M."/>
            <person name="Andrzejewski T.M."/>
            <person name="Davidsen T.M."/>
            <person name="Wayne K.J."/>
            <person name="Tettelin H."/>
            <person name="Glass J.I."/>
            <person name="Rusch D."/>
            <person name="Podicherti R."/>
            <person name="Tsui H.-C.T."/>
            <person name="Winkler M.E."/>
        </authorList>
    </citation>
    <scope>NUCLEOTIDE SEQUENCE</scope>
</reference>
<protein>
    <recommendedName>
        <fullName evidence="1">DprA winged helix domain-containing protein</fullName>
    </recommendedName>
</protein>
<evidence type="ECO:0000313" key="2">
    <source>
        <dbReference type="EMBL" id="SVC79527.1"/>
    </source>
</evidence>
<proteinExistence type="predicted"/>